<dbReference type="Proteomes" id="UP000467840">
    <property type="component" value="Chromosome 11"/>
</dbReference>
<dbReference type="InterPro" id="IPR008271">
    <property type="entry name" value="Ser/Thr_kinase_AS"/>
</dbReference>
<dbReference type="Gene3D" id="2.60.120.200">
    <property type="match status" value="1"/>
</dbReference>
<evidence type="ECO:0000256" key="8">
    <source>
        <dbReference type="ARBA" id="ARBA00022734"/>
    </source>
</evidence>
<keyword evidence="5" id="KW-1003">Cell membrane</keyword>
<keyword evidence="12 15" id="KW-0472">Membrane</keyword>
<evidence type="ECO:0000256" key="6">
    <source>
        <dbReference type="ARBA" id="ARBA00022692"/>
    </source>
</evidence>
<keyword evidence="10" id="KW-0067">ATP-binding</keyword>
<accession>A0A6A6N7C9</accession>
<evidence type="ECO:0000256" key="9">
    <source>
        <dbReference type="ARBA" id="ARBA00022741"/>
    </source>
</evidence>
<keyword evidence="9" id="KW-0547">Nucleotide-binding</keyword>
<evidence type="ECO:0000259" key="16">
    <source>
        <dbReference type="PROSITE" id="PS50011"/>
    </source>
</evidence>
<sequence>METPTSSHMNVAKRILRYLKGTIDFGSFYSSSNEFKLVGFYDSNFAGDIDDRKSTTGFVFFMGDCAITCSSKSNPLYIVNFFSPSDNRIIYEGDSAVNYQAIQLTANQTDKPLTGSIGRATYHAPLWLWDKRTGIVTDFNTHFSFVINSLNNAAYGDGMAFFMAPQGSKIPARLKHGSTLGLTSDGEELNSTSNPFVAIEFDIFRDNWDPPYDHVGIDANSMKSVKNEKWWSDIRKGKLNDAWISYNSSTKTLSVVFTGIVDNLPVEQSFDYALDLRLYLPEWVIFGFTGATGNATAIHTICSWDFTSTLEDDKMQHWTVDVCLGYGLVVLLFILIGIIGLHERNSKVKEDESFTAQLTEQEFETATGAKMMSYGELDSATNNFDEKNKLGEGGFSAVYKGFLMFKYCCWCYEKEQLLLVFEYMPNLSLDYHLFKGTTLLKWVERYKIALGLASALHYMHQGCERCVLHRDIKSSNVLLDSNFNTKLADFGLARLVNHDAKSQTLEGWTNGYEAPECHQTGKSSKMSDVYSFGVVALEIACGRRAFVQMDDGNHVRLVKWVWDHCERGNLLDAADRRLCGNFDENQMTRLMMVGLWCAHPGFSHRPSAGEALEVLKFNALPPNLPSKFPEARYAPASAGPSFSSLLSNVPTNFSTAKSLL</sequence>
<evidence type="ECO:0000256" key="1">
    <source>
        <dbReference type="ARBA" id="ARBA00004251"/>
    </source>
</evidence>
<evidence type="ECO:0000256" key="12">
    <source>
        <dbReference type="ARBA" id="ARBA00023136"/>
    </source>
</evidence>
<organism evidence="17 18">
    <name type="scientific">Hevea brasiliensis</name>
    <name type="common">Para rubber tree</name>
    <name type="synonym">Siphonia brasiliensis</name>
    <dbReference type="NCBI Taxonomy" id="3981"/>
    <lineage>
        <taxon>Eukaryota</taxon>
        <taxon>Viridiplantae</taxon>
        <taxon>Streptophyta</taxon>
        <taxon>Embryophyta</taxon>
        <taxon>Tracheophyta</taxon>
        <taxon>Spermatophyta</taxon>
        <taxon>Magnoliopsida</taxon>
        <taxon>eudicotyledons</taxon>
        <taxon>Gunneridae</taxon>
        <taxon>Pentapetalae</taxon>
        <taxon>rosids</taxon>
        <taxon>fabids</taxon>
        <taxon>Malpighiales</taxon>
        <taxon>Euphorbiaceae</taxon>
        <taxon>Crotonoideae</taxon>
        <taxon>Micrandreae</taxon>
        <taxon>Hevea</taxon>
    </lineage>
</organism>
<dbReference type="InterPro" id="IPR011009">
    <property type="entry name" value="Kinase-like_dom_sf"/>
</dbReference>
<dbReference type="SMART" id="SM00220">
    <property type="entry name" value="S_TKc"/>
    <property type="match status" value="1"/>
</dbReference>
<dbReference type="Pfam" id="PF00139">
    <property type="entry name" value="Lectin_legB"/>
    <property type="match status" value="1"/>
</dbReference>
<dbReference type="InterPro" id="IPR001220">
    <property type="entry name" value="Legume_lectin_dom"/>
</dbReference>
<keyword evidence="14" id="KW-0325">Glycoprotein</keyword>
<evidence type="ECO:0000256" key="10">
    <source>
        <dbReference type="ARBA" id="ARBA00022840"/>
    </source>
</evidence>
<dbReference type="PROSITE" id="PS00308">
    <property type="entry name" value="LECTIN_LEGUME_ALPHA"/>
    <property type="match status" value="1"/>
</dbReference>
<dbReference type="GO" id="GO:0004672">
    <property type="term" value="F:protein kinase activity"/>
    <property type="evidence" value="ECO:0007669"/>
    <property type="project" value="InterPro"/>
</dbReference>
<dbReference type="FunFam" id="1.10.510.10:FF:000240">
    <property type="entry name" value="Lectin-domain containing receptor kinase A4.3"/>
    <property type="match status" value="1"/>
</dbReference>
<comment type="similarity">
    <text evidence="3">In the N-terminal section; belongs to the leguminous lectin family.</text>
</comment>
<keyword evidence="8" id="KW-0430">Lectin</keyword>
<evidence type="ECO:0000256" key="15">
    <source>
        <dbReference type="SAM" id="Phobius"/>
    </source>
</evidence>
<comment type="similarity">
    <text evidence="2">Belongs to the leguminous lectin family.</text>
</comment>
<gene>
    <name evidence="17" type="ORF">GH714_000352</name>
</gene>
<dbReference type="GO" id="GO:0005886">
    <property type="term" value="C:plasma membrane"/>
    <property type="evidence" value="ECO:0007669"/>
    <property type="project" value="UniProtKB-SubCell"/>
</dbReference>
<dbReference type="AlphaFoldDB" id="A0A6A6N7C9"/>
<evidence type="ECO:0000256" key="4">
    <source>
        <dbReference type="ARBA" id="ARBA00010217"/>
    </source>
</evidence>
<dbReference type="EMBL" id="JAAGAX010000002">
    <property type="protein sequence ID" value="KAF2321540.1"/>
    <property type="molecule type" value="Genomic_DNA"/>
</dbReference>
<feature type="transmembrane region" description="Helical" evidence="15">
    <location>
        <begin position="324"/>
        <end position="341"/>
    </location>
</feature>
<dbReference type="SUPFAM" id="SSF49899">
    <property type="entry name" value="Concanavalin A-like lectins/glucanases"/>
    <property type="match status" value="1"/>
</dbReference>
<dbReference type="FunFam" id="2.60.120.200:FF:000103">
    <property type="entry name" value="L-type lectin-domain containing receptor kinase IX.1"/>
    <property type="match status" value="1"/>
</dbReference>
<dbReference type="PROSITE" id="PS00108">
    <property type="entry name" value="PROTEIN_KINASE_ST"/>
    <property type="match status" value="1"/>
</dbReference>
<dbReference type="InterPro" id="IPR000985">
    <property type="entry name" value="Lectin_LegA_CS"/>
</dbReference>
<evidence type="ECO:0000256" key="5">
    <source>
        <dbReference type="ARBA" id="ARBA00022475"/>
    </source>
</evidence>
<evidence type="ECO:0000313" key="18">
    <source>
        <dbReference type="Proteomes" id="UP000467840"/>
    </source>
</evidence>
<keyword evidence="7" id="KW-0732">Signal</keyword>
<dbReference type="PANTHER" id="PTHR27007">
    <property type="match status" value="1"/>
</dbReference>
<dbReference type="GO" id="GO:0030246">
    <property type="term" value="F:carbohydrate binding"/>
    <property type="evidence" value="ECO:0007669"/>
    <property type="project" value="UniProtKB-KW"/>
</dbReference>
<keyword evidence="13" id="KW-0675">Receptor</keyword>
<dbReference type="PROSITE" id="PS50011">
    <property type="entry name" value="PROTEIN_KINASE_DOM"/>
    <property type="match status" value="1"/>
</dbReference>
<evidence type="ECO:0000256" key="14">
    <source>
        <dbReference type="ARBA" id="ARBA00023180"/>
    </source>
</evidence>
<evidence type="ECO:0000256" key="7">
    <source>
        <dbReference type="ARBA" id="ARBA00022729"/>
    </source>
</evidence>
<dbReference type="SUPFAM" id="SSF56112">
    <property type="entry name" value="Protein kinase-like (PK-like)"/>
    <property type="match status" value="1"/>
</dbReference>
<evidence type="ECO:0000256" key="3">
    <source>
        <dbReference type="ARBA" id="ARBA00008536"/>
    </source>
</evidence>
<evidence type="ECO:0000256" key="13">
    <source>
        <dbReference type="ARBA" id="ARBA00023170"/>
    </source>
</evidence>
<dbReference type="GO" id="GO:0005524">
    <property type="term" value="F:ATP binding"/>
    <property type="evidence" value="ECO:0007669"/>
    <property type="project" value="UniProtKB-KW"/>
</dbReference>
<comment type="caution">
    <text evidence="17">The sequence shown here is derived from an EMBL/GenBank/DDBJ whole genome shotgun (WGS) entry which is preliminary data.</text>
</comment>
<keyword evidence="11 15" id="KW-1133">Transmembrane helix</keyword>
<comment type="similarity">
    <text evidence="4">In the C-terminal section; belongs to the protein kinase superfamily. Ser/Thr protein kinase family.</text>
</comment>
<keyword evidence="6 15" id="KW-0812">Transmembrane</keyword>
<reference evidence="17 18" key="1">
    <citation type="journal article" date="2020" name="Mol. Plant">
        <title>The Chromosome-Based Rubber Tree Genome Provides New Insights into Spurge Genome Evolution and Rubber Biosynthesis.</title>
        <authorList>
            <person name="Liu J."/>
            <person name="Shi C."/>
            <person name="Shi C.C."/>
            <person name="Li W."/>
            <person name="Zhang Q.J."/>
            <person name="Zhang Y."/>
            <person name="Li K."/>
            <person name="Lu H.F."/>
            <person name="Shi C."/>
            <person name="Zhu S.T."/>
            <person name="Xiao Z.Y."/>
            <person name="Nan H."/>
            <person name="Yue Y."/>
            <person name="Zhu X.G."/>
            <person name="Wu Y."/>
            <person name="Hong X.N."/>
            <person name="Fan G.Y."/>
            <person name="Tong Y."/>
            <person name="Zhang D."/>
            <person name="Mao C.L."/>
            <person name="Liu Y.L."/>
            <person name="Hao S.J."/>
            <person name="Liu W.Q."/>
            <person name="Lv M.Q."/>
            <person name="Zhang H.B."/>
            <person name="Liu Y."/>
            <person name="Hu-Tang G.R."/>
            <person name="Wang J.P."/>
            <person name="Wang J.H."/>
            <person name="Sun Y.H."/>
            <person name="Ni S.B."/>
            <person name="Chen W.B."/>
            <person name="Zhang X.C."/>
            <person name="Jiao Y.N."/>
            <person name="Eichler E.E."/>
            <person name="Li G.H."/>
            <person name="Liu X."/>
            <person name="Gao L.Z."/>
        </authorList>
    </citation>
    <scope>NUCLEOTIDE SEQUENCE [LARGE SCALE GENOMIC DNA]</scope>
    <source>
        <strain evidence="18">cv. GT1</strain>
        <tissue evidence="17">Leaf</tissue>
    </source>
</reference>
<evidence type="ECO:0000313" key="17">
    <source>
        <dbReference type="EMBL" id="KAF2321540.1"/>
    </source>
</evidence>
<dbReference type="CDD" id="cd06899">
    <property type="entry name" value="lectin_legume_LecRK_Arcelin_ConA"/>
    <property type="match status" value="1"/>
</dbReference>
<dbReference type="GO" id="GO:0002229">
    <property type="term" value="P:defense response to oomycetes"/>
    <property type="evidence" value="ECO:0007669"/>
    <property type="project" value="UniProtKB-ARBA"/>
</dbReference>
<dbReference type="InterPro" id="IPR050528">
    <property type="entry name" value="L-type_Lectin-RKs"/>
</dbReference>
<dbReference type="Gene3D" id="1.10.510.10">
    <property type="entry name" value="Transferase(Phosphotransferase) domain 1"/>
    <property type="match status" value="1"/>
</dbReference>
<comment type="subcellular location">
    <subcellularLocation>
        <location evidence="1">Cell membrane</location>
        <topology evidence="1">Single-pass type I membrane protein</topology>
    </subcellularLocation>
</comment>
<feature type="domain" description="Protein kinase" evidence="16">
    <location>
        <begin position="318"/>
        <end position="602"/>
    </location>
</feature>
<dbReference type="InterPro" id="IPR000719">
    <property type="entry name" value="Prot_kinase_dom"/>
</dbReference>
<keyword evidence="18" id="KW-1185">Reference proteome</keyword>
<proteinExistence type="inferred from homology"/>
<evidence type="ECO:0000256" key="11">
    <source>
        <dbReference type="ARBA" id="ARBA00022989"/>
    </source>
</evidence>
<protein>
    <recommendedName>
        <fullName evidence="16">Protein kinase domain-containing protein</fullName>
    </recommendedName>
</protein>
<evidence type="ECO:0000256" key="2">
    <source>
        <dbReference type="ARBA" id="ARBA00007606"/>
    </source>
</evidence>
<name>A0A6A6N7C9_HEVBR</name>
<dbReference type="Pfam" id="PF00069">
    <property type="entry name" value="Pkinase"/>
    <property type="match status" value="1"/>
</dbReference>
<dbReference type="InterPro" id="IPR013320">
    <property type="entry name" value="ConA-like_dom_sf"/>
</dbReference>
<dbReference type="Gene3D" id="3.30.200.20">
    <property type="entry name" value="Phosphorylase Kinase, domain 1"/>
    <property type="match status" value="1"/>
</dbReference>